<dbReference type="Gramene" id="PRQ30601">
    <property type="protein sequence ID" value="PRQ30601"/>
    <property type="gene ID" value="RchiOBHm_Chr5g0026431"/>
</dbReference>
<evidence type="ECO:0000313" key="2">
    <source>
        <dbReference type="Proteomes" id="UP000238479"/>
    </source>
</evidence>
<proteinExistence type="predicted"/>
<sequence length="108" mass="12323">MKDGSDNEAENFQWQSFDYPGDTFLQCLKLGSTQLQASTGIYHHGKIHRILLRQLHYQLDPIGYPKLILRQGSVTKFGTGPRNGIRFSKTPHLSPNPLYTYGLVFLSR</sequence>
<comment type="caution">
    <text evidence="1">The sequence shown here is derived from an EMBL/GenBank/DDBJ whole genome shotgun (WGS) entry which is preliminary data.</text>
</comment>
<protein>
    <recommendedName>
        <fullName evidence="3">Non-specific serine/threonine protein kinase</fullName>
    </recommendedName>
</protein>
<accession>A0A2P6Q8U8</accession>
<evidence type="ECO:0000313" key="1">
    <source>
        <dbReference type="EMBL" id="PRQ30601.1"/>
    </source>
</evidence>
<evidence type="ECO:0008006" key="3">
    <source>
        <dbReference type="Google" id="ProtNLM"/>
    </source>
</evidence>
<dbReference type="AlphaFoldDB" id="A0A2P6Q8U8"/>
<dbReference type="Proteomes" id="UP000238479">
    <property type="component" value="Chromosome 5"/>
</dbReference>
<name>A0A2P6Q8U8_ROSCH</name>
<reference evidence="1 2" key="1">
    <citation type="journal article" date="2018" name="Nat. Genet.">
        <title>The Rosa genome provides new insights in the design of modern roses.</title>
        <authorList>
            <person name="Bendahmane M."/>
        </authorList>
    </citation>
    <scope>NUCLEOTIDE SEQUENCE [LARGE SCALE GENOMIC DNA]</scope>
    <source>
        <strain evidence="2">cv. Old Blush</strain>
    </source>
</reference>
<gene>
    <name evidence="1" type="ORF">RchiOBHm_Chr5g0026431</name>
</gene>
<keyword evidence="2" id="KW-1185">Reference proteome</keyword>
<dbReference type="EMBL" id="PDCK01000043">
    <property type="protein sequence ID" value="PRQ30601.1"/>
    <property type="molecule type" value="Genomic_DNA"/>
</dbReference>
<organism evidence="1 2">
    <name type="scientific">Rosa chinensis</name>
    <name type="common">China rose</name>
    <dbReference type="NCBI Taxonomy" id="74649"/>
    <lineage>
        <taxon>Eukaryota</taxon>
        <taxon>Viridiplantae</taxon>
        <taxon>Streptophyta</taxon>
        <taxon>Embryophyta</taxon>
        <taxon>Tracheophyta</taxon>
        <taxon>Spermatophyta</taxon>
        <taxon>Magnoliopsida</taxon>
        <taxon>eudicotyledons</taxon>
        <taxon>Gunneridae</taxon>
        <taxon>Pentapetalae</taxon>
        <taxon>rosids</taxon>
        <taxon>fabids</taxon>
        <taxon>Rosales</taxon>
        <taxon>Rosaceae</taxon>
        <taxon>Rosoideae</taxon>
        <taxon>Rosoideae incertae sedis</taxon>
        <taxon>Rosa</taxon>
    </lineage>
</organism>
<dbReference type="STRING" id="74649.A0A2P6Q8U8"/>